<dbReference type="EMBL" id="CAXAMM010041610">
    <property type="protein sequence ID" value="CAK9100351.1"/>
    <property type="molecule type" value="Genomic_DNA"/>
</dbReference>
<keyword evidence="2" id="KW-1185">Reference proteome</keyword>
<dbReference type="SUPFAM" id="SSF56300">
    <property type="entry name" value="Metallo-dependent phosphatases"/>
    <property type="match status" value="1"/>
</dbReference>
<evidence type="ECO:0000313" key="2">
    <source>
        <dbReference type="Proteomes" id="UP001642464"/>
    </source>
</evidence>
<proteinExistence type="predicted"/>
<feature type="non-terminal residue" evidence="1">
    <location>
        <position position="172"/>
    </location>
</feature>
<evidence type="ECO:0000313" key="1">
    <source>
        <dbReference type="EMBL" id="CAK9100351.1"/>
    </source>
</evidence>
<protein>
    <recommendedName>
        <fullName evidence="3">Calcineurin-like phosphoesterase domain-containing protein</fullName>
    </recommendedName>
</protein>
<dbReference type="CDD" id="cd00838">
    <property type="entry name" value="MPP_superfamily"/>
    <property type="match status" value="1"/>
</dbReference>
<gene>
    <name evidence="1" type="ORF">SCF082_LOCUS46970</name>
</gene>
<dbReference type="PANTHER" id="PTHR36492">
    <property type="match status" value="1"/>
</dbReference>
<dbReference type="PANTHER" id="PTHR36492:SF2">
    <property type="entry name" value="[ACYL-CARRIER-PROTEIN] PHOSPHODIESTERASE PPTH"/>
    <property type="match status" value="1"/>
</dbReference>
<dbReference type="Proteomes" id="UP001642464">
    <property type="component" value="Unassembled WGS sequence"/>
</dbReference>
<comment type="caution">
    <text evidence="1">The sequence shown here is derived from an EMBL/GenBank/DDBJ whole genome shotgun (WGS) entry which is preliminary data.</text>
</comment>
<sequence>MLEMCDKIGAEMMPAEVMQDVYVVPLLSWWSCTFCEGDPRPDDVRYDSFCKWPMGEEGAHKYFLQWNDYFVQRIQKQQAARGRKGDVITFSHFLPTSDLPCGGAPVKASGCLQLEEQIQAIGAPLHIFGHTHMNISYATRGVRYQQLSLMGPEYGLCERQTFLKVHDGELCT</sequence>
<name>A0ABP0RID3_9DINO</name>
<dbReference type="InterPro" id="IPR052963">
    <property type="entry name" value="Pantetheine_PDE"/>
</dbReference>
<accession>A0ABP0RID3</accession>
<evidence type="ECO:0008006" key="3">
    <source>
        <dbReference type="Google" id="ProtNLM"/>
    </source>
</evidence>
<organism evidence="1 2">
    <name type="scientific">Durusdinium trenchii</name>
    <dbReference type="NCBI Taxonomy" id="1381693"/>
    <lineage>
        <taxon>Eukaryota</taxon>
        <taxon>Sar</taxon>
        <taxon>Alveolata</taxon>
        <taxon>Dinophyceae</taxon>
        <taxon>Suessiales</taxon>
        <taxon>Symbiodiniaceae</taxon>
        <taxon>Durusdinium</taxon>
    </lineage>
</organism>
<dbReference type="InterPro" id="IPR029052">
    <property type="entry name" value="Metallo-depent_PP-like"/>
</dbReference>
<reference evidence="1 2" key="1">
    <citation type="submission" date="2024-02" db="EMBL/GenBank/DDBJ databases">
        <authorList>
            <person name="Chen Y."/>
            <person name="Shah S."/>
            <person name="Dougan E. K."/>
            <person name="Thang M."/>
            <person name="Chan C."/>
        </authorList>
    </citation>
    <scope>NUCLEOTIDE SEQUENCE [LARGE SCALE GENOMIC DNA]</scope>
</reference>